<proteinExistence type="predicted"/>
<evidence type="ECO:0000256" key="1">
    <source>
        <dbReference type="SAM" id="Phobius"/>
    </source>
</evidence>
<reference evidence="3" key="1">
    <citation type="journal article" date="2019" name="Curr. Biol.">
        <title>Genome Sequence of Striga asiatica Provides Insight into the Evolution of Plant Parasitism.</title>
        <authorList>
            <person name="Yoshida S."/>
            <person name="Kim S."/>
            <person name="Wafula E.K."/>
            <person name="Tanskanen J."/>
            <person name="Kim Y.M."/>
            <person name="Honaas L."/>
            <person name="Yang Z."/>
            <person name="Spallek T."/>
            <person name="Conn C.E."/>
            <person name="Ichihashi Y."/>
            <person name="Cheong K."/>
            <person name="Cui S."/>
            <person name="Der J.P."/>
            <person name="Gundlach H."/>
            <person name="Jiao Y."/>
            <person name="Hori C."/>
            <person name="Ishida J.K."/>
            <person name="Kasahara H."/>
            <person name="Kiba T."/>
            <person name="Kim M.S."/>
            <person name="Koo N."/>
            <person name="Laohavisit A."/>
            <person name="Lee Y.H."/>
            <person name="Lumba S."/>
            <person name="McCourt P."/>
            <person name="Mortimer J.C."/>
            <person name="Mutuku J.M."/>
            <person name="Nomura T."/>
            <person name="Sasaki-Sekimoto Y."/>
            <person name="Seto Y."/>
            <person name="Wang Y."/>
            <person name="Wakatake T."/>
            <person name="Sakakibara H."/>
            <person name="Demura T."/>
            <person name="Yamaguchi S."/>
            <person name="Yoneyama K."/>
            <person name="Manabe R.I."/>
            <person name="Nelson D.C."/>
            <person name="Schulman A.H."/>
            <person name="Timko M.P."/>
            <person name="dePamphilis C.W."/>
            <person name="Choi D."/>
            <person name="Shirasu K."/>
        </authorList>
    </citation>
    <scope>NUCLEOTIDE SEQUENCE [LARGE SCALE GENOMIC DNA]</scope>
    <source>
        <strain evidence="3">cv. UVA1</strain>
    </source>
</reference>
<dbReference type="Proteomes" id="UP000325081">
    <property type="component" value="Unassembled WGS sequence"/>
</dbReference>
<keyword evidence="1" id="KW-0472">Membrane</keyword>
<comment type="caution">
    <text evidence="2">The sequence shown here is derived from an EMBL/GenBank/DDBJ whole genome shotgun (WGS) entry which is preliminary data.</text>
</comment>
<gene>
    <name evidence="2" type="ORF">STAS_30082</name>
</gene>
<dbReference type="EMBL" id="BKCP01010403">
    <property type="protein sequence ID" value="GER52607.1"/>
    <property type="molecule type" value="Genomic_DNA"/>
</dbReference>
<keyword evidence="1" id="KW-0812">Transmembrane</keyword>
<dbReference type="AlphaFoldDB" id="A0A5A7R7D0"/>
<feature type="transmembrane region" description="Helical" evidence="1">
    <location>
        <begin position="32"/>
        <end position="53"/>
    </location>
</feature>
<evidence type="ECO:0000313" key="2">
    <source>
        <dbReference type="EMBL" id="GER52607.1"/>
    </source>
</evidence>
<dbReference type="OrthoDB" id="1080769at2759"/>
<accession>A0A5A7R7D0</accession>
<name>A0A5A7R7D0_STRAF</name>
<keyword evidence="3" id="KW-1185">Reference proteome</keyword>
<sequence>MAFLRSEFENAPKQLLWENDLDSMMFNNLKDLHFFFFFFFFFKFTLFTANLLLKIPLLIFFHFQLLNYLWPKLAIDGDGNGRRRLRGWRFGVVSERWRSASPSRCGRFFAAATARTAGDRSPTLGLQRIATFLDLVRLRLVASRTALRRGAVRMRGHRRWSRQREKSVRDGCSEAISNKFTRLRKTFDTFEMRIFVLLLVLVQHEIQAKEFILPPSNHETEPNAPLPEFARKGTSIRLHFARYSSRNKIVSENKRLVPTGSNPLHNK</sequence>
<evidence type="ECO:0000313" key="3">
    <source>
        <dbReference type="Proteomes" id="UP000325081"/>
    </source>
</evidence>
<keyword evidence="1" id="KW-1133">Transmembrane helix</keyword>
<organism evidence="2 3">
    <name type="scientific">Striga asiatica</name>
    <name type="common">Asiatic witchweed</name>
    <name type="synonym">Buchnera asiatica</name>
    <dbReference type="NCBI Taxonomy" id="4170"/>
    <lineage>
        <taxon>Eukaryota</taxon>
        <taxon>Viridiplantae</taxon>
        <taxon>Streptophyta</taxon>
        <taxon>Embryophyta</taxon>
        <taxon>Tracheophyta</taxon>
        <taxon>Spermatophyta</taxon>
        <taxon>Magnoliopsida</taxon>
        <taxon>eudicotyledons</taxon>
        <taxon>Gunneridae</taxon>
        <taxon>Pentapetalae</taxon>
        <taxon>asterids</taxon>
        <taxon>lamiids</taxon>
        <taxon>Lamiales</taxon>
        <taxon>Orobanchaceae</taxon>
        <taxon>Buchnereae</taxon>
        <taxon>Striga</taxon>
    </lineage>
</organism>
<protein>
    <submittedName>
        <fullName evidence="2">Clavata3-like</fullName>
    </submittedName>
</protein>